<evidence type="ECO:0000256" key="3">
    <source>
        <dbReference type="ARBA" id="ARBA00006958"/>
    </source>
</evidence>
<dbReference type="AlphaFoldDB" id="A0AAW0NN33"/>
<evidence type="ECO:0000256" key="5">
    <source>
        <dbReference type="ARBA" id="ARBA00022723"/>
    </source>
</evidence>
<keyword evidence="7" id="KW-0539">Nucleus</keyword>
<evidence type="ECO:0000256" key="1">
    <source>
        <dbReference type="ARBA" id="ARBA00001968"/>
    </source>
</evidence>
<keyword evidence="10" id="KW-1185">Reference proteome</keyword>
<feature type="domain" description="DDE Tnp4" evidence="8">
    <location>
        <begin position="109"/>
        <end position="275"/>
    </location>
</feature>
<protein>
    <recommendedName>
        <fullName evidence="8">DDE Tnp4 domain-containing protein</fullName>
    </recommendedName>
</protein>
<dbReference type="InterPro" id="IPR045249">
    <property type="entry name" value="HARBI1-like"/>
</dbReference>
<dbReference type="GO" id="GO:0005634">
    <property type="term" value="C:nucleus"/>
    <property type="evidence" value="ECO:0007669"/>
    <property type="project" value="UniProtKB-SubCell"/>
</dbReference>
<evidence type="ECO:0000259" key="8">
    <source>
        <dbReference type="Pfam" id="PF13359"/>
    </source>
</evidence>
<evidence type="ECO:0000256" key="2">
    <source>
        <dbReference type="ARBA" id="ARBA00004123"/>
    </source>
</evidence>
<evidence type="ECO:0000313" key="9">
    <source>
        <dbReference type="EMBL" id="KAK7896163.1"/>
    </source>
</evidence>
<keyword evidence="5" id="KW-0479">Metal-binding</keyword>
<evidence type="ECO:0000256" key="6">
    <source>
        <dbReference type="ARBA" id="ARBA00022801"/>
    </source>
</evidence>
<dbReference type="PANTHER" id="PTHR22930:SF269">
    <property type="entry name" value="NUCLEASE HARBI1-LIKE PROTEIN"/>
    <property type="match status" value="1"/>
</dbReference>
<sequence>MSAEKMDELLSIVGPDLTRQTTNYRASIEPKQRLAVALRYLASGDSLMSLSFSYRLGHSTVVESVHMVYAAIERTMLAQCLPVPTEETWTAVANSFWTRWNFPNCLGALDGKLVNIVAPAHSGSQYFDYKKNFSLSLMALVDAECRFLVIQMGDYGRSSDGGVFATSDLGRGMESGTLHVPASVPLPGAPHLGPAPFVMVGDAAYPLKTYLMRPYAVQNLNHDKRIFNYRLSRARMAVERTFGILSSRWRILLRDINLTPKHVDTLVVAACILHNFLHNPRENQAWLDDFEEQGQHMEPAGNMGPRRGTGPAYATRELYTTYFNSPAGSVAWQERMI</sequence>
<keyword evidence="4" id="KW-0540">Nuclease</keyword>
<evidence type="ECO:0000256" key="7">
    <source>
        <dbReference type="ARBA" id="ARBA00023242"/>
    </source>
</evidence>
<dbReference type="GO" id="GO:0016787">
    <property type="term" value="F:hydrolase activity"/>
    <property type="evidence" value="ECO:0007669"/>
    <property type="project" value="UniProtKB-KW"/>
</dbReference>
<accession>A0AAW0NN33</accession>
<name>A0AAW0NN33_9GOBI</name>
<dbReference type="Pfam" id="PF13359">
    <property type="entry name" value="DDE_Tnp_4"/>
    <property type="match status" value="1"/>
</dbReference>
<organism evidence="9 10">
    <name type="scientific">Mugilogobius chulae</name>
    <name type="common">yellowstripe goby</name>
    <dbReference type="NCBI Taxonomy" id="88201"/>
    <lineage>
        <taxon>Eukaryota</taxon>
        <taxon>Metazoa</taxon>
        <taxon>Chordata</taxon>
        <taxon>Craniata</taxon>
        <taxon>Vertebrata</taxon>
        <taxon>Euteleostomi</taxon>
        <taxon>Actinopterygii</taxon>
        <taxon>Neopterygii</taxon>
        <taxon>Teleostei</taxon>
        <taxon>Neoteleostei</taxon>
        <taxon>Acanthomorphata</taxon>
        <taxon>Gobiaria</taxon>
        <taxon>Gobiiformes</taxon>
        <taxon>Gobioidei</taxon>
        <taxon>Gobiidae</taxon>
        <taxon>Gobionellinae</taxon>
        <taxon>Mugilogobius</taxon>
    </lineage>
</organism>
<gene>
    <name evidence="9" type="ORF">WMY93_021488</name>
</gene>
<comment type="similarity">
    <text evidence="3">Belongs to the HARBI1 family.</text>
</comment>
<comment type="subcellular location">
    <subcellularLocation>
        <location evidence="2">Nucleus</location>
    </subcellularLocation>
</comment>
<dbReference type="GO" id="GO:0046872">
    <property type="term" value="F:metal ion binding"/>
    <property type="evidence" value="ECO:0007669"/>
    <property type="project" value="UniProtKB-KW"/>
</dbReference>
<evidence type="ECO:0000256" key="4">
    <source>
        <dbReference type="ARBA" id="ARBA00022722"/>
    </source>
</evidence>
<dbReference type="Proteomes" id="UP001460270">
    <property type="component" value="Unassembled WGS sequence"/>
</dbReference>
<reference evidence="10" key="1">
    <citation type="submission" date="2024-04" db="EMBL/GenBank/DDBJ databases">
        <title>Salinicola lusitanus LLJ914,a marine bacterium isolated from the Okinawa Trough.</title>
        <authorList>
            <person name="Li J."/>
        </authorList>
    </citation>
    <scope>NUCLEOTIDE SEQUENCE [LARGE SCALE GENOMIC DNA]</scope>
</reference>
<comment type="cofactor">
    <cofactor evidence="1">
        <name>a divalent metal cation</name>
        <dbReference type="ChEBI" id="CHEBI:60240"/>
    </cofactor>
</comment>
<comment type="caution">
    <text evidence="9">The sequence shown here is derived from an EMBL/GenBank/DDBJ whole genome shotgun (WGS) entry which is preliminary data.</text>
</comment>
<dbReference type="GO" id="GO:0004518">
    <property type="term" value="F:nuclease activity"/>
    <property type="evidence" value="ECO:0007669"/>
    <property type="project" value="UniProtKB-KW"/>
</dbReference>
<dbReference type="EMBL" id="JBBPFD010000015">
    <property type="protein sequence ID" value="KAK7896163.1"/>
    <property type="molecule type" value="Genomic_DNA"/>
</dbReference>
<proteinExistence type="inferred from homology"/>
<keyword evidence="6" id="KW-0378">Hydrolase</keyword>
<evidence type="ECO:0000313" key="10">
    <source>
        <dbReference type="Proteomes" id="UP001460270"/>
    </source>
</evidence>
<dbReference type="InterPro" id="IPR027806">
    <property type="entry name" value="HARBI1_dom"/>
</dbReference>
<dbReference type="PANTHER" id="PTHR22930">
    <property type="match status" value="1"/>
</dbReference>